<dbReference type="GO" id="GO:0000271">
    <property type="term" value="P:polysaccharide biosynthetic process"/>
    <property type="evidence" value="ECO:0007669"/>
    <property type="project" value="TreeGrafter"/>
</dbReference>
<sequence>MKFTKLPLEGAWLIELEPRGDDRGYFARTYCAQELEAHGIESRVVQSNTSYSRYAGTMRGLHMQQAPHEESKLMRAVAGSFLDVMVDLRPQSPTYLQHYKIELSAQNRRMVYVPGGFAHGFLTLVDHTEALYMVSEYYTPGAETGVRYDDPALGIEWPIPVREVSEKDRTWPLLSIPR</sequence>
<dbReference type="InterPro" id="IPR011051">
    <property type="entry name" value="RmlC_Cupin_sf"/>
</dbReference>
<protein>
    <recommendedName>
        <fullName evidence="4 7">dTDP-4-dehydrorhamnose 3,5-epimerase</fullName>
        <ecNumber evidence="3 7">5.1.3.13</ecNumber>
    </recommendedName>
    <alternativeName>
        <fullName evidence="7">Thymidine diphospho-4-keto-rhamnose 3,5-epimerase</fullName>
    </alternativeName>
</protein>
<dbReference type="SUPFAM" id="SSF51182">
    <property type="entry name" value="RmlC-like cupins"/>
    <property type="match status" value="1"/>
</dbReference>
<proteinExistence type="inferred from homology"/>
<dbReference type="GO" id="GO:0019305">
    <property type="term" value="P:dTDP-rhamnose biosynthetic process"/>
    <property type="evidence" value="ECO:0007669"/>
    <property type="project" value="UniProtKB-UniRule"/>
</dbReference>
<evidence type="ECO:0000256" key="1">
    <source>
        <dbReference type="ARBA" id="ARBA00001298"/>
    </source>
</evidence>
<dbReference type="PANTHER" id="PTHR21047">
    <property type="entry name" value="DTDP-6-DEOXY-D-GLUCOSE-3,5 EPIMERASE"/>
    <property type="match status" value="1"/>
</dbReference>
<dbReference type="eggNOG" id="COG1898">
    <property type="taxonomic scope" value="Bacteria"/>
</dbReference>
<dbReference type="GO" id="GO:0008830">
    <property type="term" value="F:dTDP-4-dehydrorhamnose 3,5-epimerase activity"/>
    <property type="evidence" value="ECO:0007669"/>
    <property type="project" value="UniProtKB-UniRule"/>
</dbReference>
<organism evidence="8 9">
    <name type="scientific">Coraliomargarita akajimensis (strain DSM 45221 / IAM 15411 / JCM 23193 / KCTC 12865 / 04OKA010-24)</name>
    <dbReference type="NCBI Taxonomy" id="583355"/>
    <lineage>
        <taxon>Bacteria</taxon>
        <taxon>Pseudomonadati</taxon>
        <taxon>Verrucomicrobiota</taxon>
        <taxon>Opitutia</taxon>
        <taxon>Puniceicoccales</taxon>
        <taxon>Coraliomargaritaceae</taxon>
        <taxon>Coraliomargarita</taxon>
    </lineage>
</organism>
<evidence type="ECO:0000256" key="7">
    <source>
        <dbReference type="RuleBase" id="RU364069"/>
    </source>
</evidence>
<name>D5EMM1_CORAD</name>
<dbReference type="STRING" id="583355.Caka_0402"/>
<evidence type="ECO:0000256" key="5">
    <source>
        <dbReference type="PIRSR" id="PIRSR600888-1"/>
    </source>
</evidence>
<feature type="active site" description="Proton donor" evidence="5">
    <location>
        <position position="132"/>
    </location>
</feature>
<dbReference type="AlphaFoldDB" id="D5EMM1"/>
<dbReference type="Pfam" id="PF00908">
    <property type="entry name" value="dTDP_sugar_isom"/>
    <property type="match status" value="1"/>
</dbReference>
<dbReference type="NCBIfam" id="TIGR01221">
    <property type="entry name" value="rmlC"/>
    <property type="match status" value="1"/>
</dbReference>
<feature type="active site" description="Proton acceptor" evidence="5">
    <location>
        <position position="62"/>
    </location>
</feature>
<dbReference type="UniPathway" id="UPA00124"/>
<evidence type="ECO:0000256" key="4">
    <source>
        <dbReference type="ARBA" id="ARBA00019595"/>
    </source>
</evidence>
<dbReference type="KEGG" id="caa:Caka_0402"/>
<keyword evidence="7 8" id="KW-0413">Isomerase</keyword>
<dbReference type="Gene3D" id="2.60.120.10">
    <property type="entry name" value="Jelly Rolls"/>
    <property type="match status" value="1"/>
</dbReference>
<dbReference type="Proteomes" id="UP000000925">
    <property type="component" value="Chromosome"/>
</dbReference>
<dbReference type="PANTHER" id="PTHR21047:SF2">
    <property type="entry name" value="THYMIDINE DIPHOSPHO-4-KETO-RHAMNOSE 3,5-EPIMERASE"/>
    <property type="match status" value="1"/>
</dbReference>
<comment type="similarity">
    <text evidence="7">Belongs to the dTDP-4-dehydrorhamnose 3,5-epimerase family.</text>
</comment>
<dbReference type="GO" id="GO:0005829">
    <property type="term" value="C:cytosol"/>
    <property type="evidence" value="ECO:0007669"/>
    <property type="project" value="TreeGrafter"/>
</dbReference>
<gene>
    <name evidence="8" type="ordered locus">Caka_0402</name>
</gene>
<dbReference type="EC" id="5.1.3.13" evidence="3 7"/>
<dbReference type="InterPro" id="IPR014710">
    <property type="entry name" value="RmlC-like_jellyroll"/>
</dbReference>
<dbReference type="OrthoDB" id="9800680at2"/>
<comment type="subunit">
    <text evidence="7">Homodimer.</text>
</comment>
<evidence type="ECO:0000313" key="9">
    <source>
        <dbReference type="Proteomes" id="UP000000925"/>
    </source>
</evidence>
<evidence type="ECO:0000256" key="2">
    <source>
        <dbReference type="ARBA" id="ARBA00001997"/>
    </source>
</evidence>
<evidence type="ECO:0000313" key="8">
    <source>
        <dbReference type="EMBL" id="ADE53427.1"/>
    </source>
</evidence>
<evidence type="ECO:0000256" key="6">
    <source>
        <dbReference type="PIRSR" id="PIRSR600888-3"/>
    </source>
</evidence>
<dbReference type="HOGENOM" id="CLU_090940_1_0_0"/>
<dbReference type="RefSeq" id="WP_013042152.1">
    <property type="nucleotide sequence ID" value="NC_014008.1"/>
</dbReference>
<comment type="function">
    <text evidence="2 7">Catalyzes the epimerization of the C3' and C5'positions of dTDP-6-deoxy-D-xylo-4-hexulose, forming dTDP-6-deoxy-L-lyxo-4-hexulose.</text>
</comment>
<comment type="catalytic activity">
    <reaction evidence="1 7">
        <text>dTDP-4-dehydro-6-deoxy-alpha-D-glucose = dTDP-4-dehydro-beta-L-rhamnose</text>
        <dbReference type="Rhea" id="RHEA:16969"/>
        <dbReference type="ChEBI" id="CHEBI:57649"/>
        <dbReference type="ChEBI" id="CHEBI:62830"/>
        <dbReference type="EC" id="5.1.3.13"/>
    </reaction>
</comment>
<reference evidence="8 9" key="1">
    <citation type="journal article" date="2010" name="Stand. Genomic Sci.">
        <title>Complete genome sequence of Coraliomargarita akajimensis type strain (04OKA010-24).</title>
        <authorList>
            <person name="Mavromatis K."/>
            <person name="Abt B."/>
            <person name="Brambilla E."/>
            <person name="Lapidus A."/>
            <person name="Copeland A."/>
            <person name="Deshpande S."/>
            <person name="Nolan M."/>
            <person name="Lucas S."/>
            <person name="Tice H."/>
            <person name="Cheng J.F."/>
            <person name="Han C."/>
            <person name="Detter J.C."/>
            <person name="Woyke T."/>
            <person name="Goodwin L."/>
            <person name="Pitluck S."/>
            <person name="Held B."/>
            <person name="Brettin T."/>
            <person name="Tapia R."/>
            <person name="Ivanova N."/>
            <person name="Mikhailova N."/>
            <person name="Pati A."/>
            <person name="Liolios K."/>
            <person name="Chen A."/>
            <person name="Palaniappan K."/>
            <person name="Land M."/>
            <person name="Hauser L."/>
            <person name="Chang Y.J."/>
            <person name="Jeffries C.D."/>
            <person name="Rohde M."/>
            <person name="Goker M."/>
            <person name="Bristow J."/>
            <person name="Eisen J.A."/>
            <person name="Markowitz V."/>
            <person name="Hugenholtz P."/>
            <person name="Klenk H.P."/>
            <person name="Kyrpides N.C."/>
        </authorList>
    </citation>
    <scope>NUCLEOTIDE SEQUENCE [LARGE SCALE GENOMIC DNA]</scope>
    <source>
        <strain evidence="9">DSM 45221 / IAM 15411 / JCM 23193 / KCTC 12865</strain>
    </source>
</reference>
<dbReference type="InterPro" id="IPR000888">
    <property type="entry name" value="RmlC-like"/>
</dbReference>
<dbReference type="EMBL" id="CP001998">
    <property type="protein sequence ID" value="ADE53427.1"/>
    <property type="molecule type" value="Genomic_DNA"/>
</dbReference>
<evidence type="ECO:0000256" key="3">
    <source>
        <dbReference type="ARBA" id="ARBA00012098"/>
    </source>
</evidence>
<feature type="site" description="Participates in a stacking interaction with the thymidine ring of dTDP-4-oxo-6-deoxyglucose" evidence="6">
    <location>
        <position position="138"/>
    </location>
</feature>
<keyword evidence="9" id="KW-1185">Reference proteome</keyword>
<dbReference type="CDD" id="cd00438">
    <property type="entry name" value="cupin_RmlC"/>
    <property type="match status" value="1"/>
</dbReference>
<comment type="pathway">
    <text evidence="7">Carbohydrate biosynthesis; dTDP-L-rhamnose biosynthesis.</text>
</comment>
<accession>D5EMM1</accession>